<dbReference type="OrthoDB" id="75724at2759"/>
<organism evidence="1 2">
    <name type="scientific">Allacma fusca</name>
    <dbReference type="NCBI Taxonomy" id="39272"/>
    <lineage>
        <taxon>Eukaryota</taxon>
        <taxon>Metazoa</taxon>
        <taxon>Ecdysozoa</taxon>
        <taxon>Arthropoda</taxon>
        <taxon>Hexapoda</taxon>
        <taxon>Collembola</taxon>
        <taxon>Symphypleona</taxon>
        <taxon>Sminthuridae</taxon>
        <taxon>Allacma</taxon>
    </lineage>
</organism>
<accession>A0A8J2L8X2</accession>
<evidence type="ECO:0008006" key="3">
    <source>
        <dbReference type="Google" id="ProtNLM"/>
    </source>
</evidence>
<comment type="caution">
    <text evidence="1">The sequence shown here is derived from an EMBL/GenBank/DDBJ whole genome shotgun (WGS) entry which is preliminary data.</text>
</comment>
<evidence type="ECO:0000313" key="2">
    <source>
        <dbReference type="Proteomes" id="UP000708208"/>
    </source>
</evidence>
<evidence type="ECO:0000313" key="1">
    <source>
        <dbReference type="EMBL" id="CAG7817969.1"/>
    </source>
</evidence>
<keyword evidence="2" id="KW-1185">Reference proteome</keyword>
<proteinExistence type="predicted"/>
<dbReference type="AlphaFoldDB" id="A0A8J2L8X2"/>
<name>A0A8J2L8X2_9HEXA</name>
<reference evidence="1" key="1">
    <citation type="submission" date="2021-06" db="EMBL/GenBank/DDBJ databases">
        <authorList>
            <person name="Hodson N. C."/>
            <person name="Mongue J. A."/>
            <person name="Jaron S. K."/>
        </authorList>
    </citation>
    <scope>NUCLEOTIDE SEQUENCE</scope>
</reference>
<feature type="non-terminal residue" evidence="1">
    <location>
        <position position="1"/>
    </location>
</feature>
<gene>
    <name evidence="1" type="ORF">AFUS01_LOCUS28505</name>
</gene>
<dbReference type="Proteomes" id="UP000708208">
    <property type="component" value="Unassembled WGS sequence"/>
</dbReference>
<sequence length="96" mass="11367">YSTVSSSEYTNFLMRAYRKWDKCYQNIAYGFIINVNFMTDQVISLIRVVTPHFIDRMEVYGTDRRKFVPQFLMKIPTSAIPLPYRQNNCSGSVLFY</sequence>
<dbReference type="EMBL" id="CAJVCH010408082">
    <property type="protein sequence ID" value="CAG7817969.1"/>
    <property type="molecule type" value="Genomic_DNA"/>
</dbReference>
<protein>
    <recommendedName>
        <fullName evidence="3">CRAL-TRIO domain-containing protein</fullName>
    </recommendedName>
</protein>